<protein>
    <recommendedName>
        <fullName evidence="2">NADH:flavin oxidoreductase/NADH oxidase N-terminal domain-containing protein</fullName>
    </recommendedName>
</protein>
<accession>X1CP72</accession>
<evidence type="ECO:0008006" key="2">
    <source>
        <dbReference type="Google" id="ProtNLM"/>
    </source>
</evidence>
<comment type="caution">
    <text evidence="1">The sequence shown here is derived from an EMBL/GenBank/DDBJ whole genome shotgun (WGS) entry which is preliminary data.</text>
</comment>
<dbReference type="Gene3D" id="3.20.20.70">
    <property type="entry name" value="Aldolase class I"/>
    <property type="match status" value="1"/>
</dbReference>
<reference evidence="1" key="1">
    <citation type="journal article" date="2014" name="Front. Microbiol.">
        <title>High frequency of phylogenetically diverse reductive dehalogenase-homologous genes in deep subseafloor sedimentary metagenomes.</title>
        <authorList>
            <person name="Kawai M."/>
            <person name="Futagami T."/>
            <person name="Toyoda A."/>
            <person name="Takaki Y."/>
            <person name="Nishi S."/>
            <person name="Hori S."/>
            <person name="Arai W."/>
            <person name="Tsubouchi T."/>
            <person name="Morono Y."/>
            <person name="Uchiyama I."/>
            <person name="Ito T."/>
            <person name="Fujiyama A."/>
            <person name="Inagaki F."/>
            <person name="Takami H."/>
        </authorList>
    </citation>
    <scope>NUCLEOTIDE SEQUENCE</scope>
    <source>
        <strain evidence="1">Expedition CK06-06</strain>
    </source>
</reference>
<proteinExistence type="predicted"/>
<dbReference type="SUPFAM" id="SSF51395">
    <property type="entry name" value="FMN-linked oxidoreductases"/>
    <property type="match status" value="1"/>
</dbReference>
<sequence>MELKTLFSPKKIGTVQIKNRIVRSATFMHVAEKYGFVGERLLKMYEELASGGT</sequence>
<gene>
    <name evidence="1" type="ORF">S01H4_64343</name>
</gene>
<feature type="non-terminal residue" evidence="1">
    <location>
        <position position="53"/>
    </location>
</feature>
<organism evidence="1">
    <name type="scientific">marine sediment metagenome</name>
    <dbReference type="NCBI Taxonomy" id="412755"/>
    <lineage>
        <taxon>unclassified sequences</taxon>
        <taxon>metagenomes</taxon>
        <taxon>ecological metagenomes</taxon>
    </lineage>
</organism>
<dbReference type="AlphaFoldDB" id="X1CP72"/>
<dbReference type="InterPro" id="IPR013785">
    <property type="entry name" value="Aldolase_TIM"/>
</dbReference>
<name>X1CP72_9ZZZZ</name>
<dbReference type="EMBL" id="BART01038986">
    <property type="protein sequence ID" value="GAH09572.1"/>
    <property type="molecule type" value="Genomic_DNA"/>
</dbReference>
<evidence type="ECO:0000313" key="1">
    <source>
        <dbReference type="EMBL" id="GAH09572.1"/>
    </source>
</evidence>